<dbReference type="AlphaFoldDB" id="A0A8S1U8B9"/>
<keyword evidence="2" id="KW-1185">Reference proteome</keyword>
<protein>
    <submittedName>
        <fullName evidence="1">Uncharacterized protein</fullName>
    </submittedName>
</protein>
<name>A0A8S1U8B9_PAROT</name>
<gene>
    <name evidence="1" type="ORF">POCTA_138.1.T0390340</name>
</gene>
<evidence type="ECO:0000313" key="1">
    <source>
        <dbReference type="EMBL" id="CAD8161345.1"/>
    </source>
</evidence>
<dbReference type="Proteomes" id="UP000683925">
    <property type="component" value="Unassembled WGS sequence"/>
</dbReference>
<organism evidence="1 2">
    <name type="scientific">Paramecium octaurelia</name>
    <dbReference type="NCBI Taxonomy" id="43137"/>
    <lineage>
        <taxon>Eukaryota</taxon>
        <taxon>Sar</taxon>
        <taxon>Alveolata</taxon>
        <taxon>Ciliophora</taxon>
        <taxon>Intramacronucleata</taxon>
        <taxon>Oligohymenophorea</taxon>
        <taxon>Peniculida</taxon>
        <taxon>Parameciidae</taxon>
        <taxon>Paramecium</taxon>
    </lineage>
</organism>
<dbReference type="EMBL" id="CAJJDP010000039">
    <property type="protein sequence ID" value="CAD8161345.1"/>
    <property type="molecule type" value="Genomic_DNA"/>
</dbReference>
<evidence type="ECO:0000313" key="2">
    <source>
        <dbReference type="Proteomes" id="UP000683925"/>
    </source>
</evidence>
<reference evidence="1" key="1">
    <citation type="submission" date="2021-01" db="EMBL/GenBank/DDBJ databases">
        <authorList>
            <consortium name="Genoscope - CEA"/>
            <person name="William W."/>
        </authorList>
    </citation>
    <scope>NUCLEOTIDE SEQUENCE</scope>
</reference>
<proteinExistence type="predicted"/>
<comment type="caution">
    <text evidence="1">The sequence shown here is derived from an EMBL/GenBank/DDBJ whole genome shotgun (WGS) entry which is preliminary data.</text>
</comment>
<accession>A0A8S1U8B9</accession>
<sequence length="147" mass="17924">MIREYYNKCQKNKFQFQDLTLQLCISMTLRNISFQIRARESFVYKCSTNKSYLSMKLKHQSKESIQNNERIGKSKNIDDWNNQRNAFIKRINLKAITLHEFYIIKQEFIQIITNTQFNQENQQGKEDQLLHLKIIEIYKRIMHRQNQ</sequence>